<keyword evidence="3" id="KW-1185">Reference proteome</keyword>
<proteinExistence type="predicted"/>
<name>A0AAD7CLL1_MYCRO</name>
<evidence type="ECO:0000256" key="1">
    <source>
        <dbReference type="SAM" id="MobiDB-lite"/>
    </source>
</evidence>
<evidence type="ECO:0000313" key="3">
    <source>
        <dbReference type="Proteomes" id="UP001221757"/>
    </source>
</evidence>
<feature type="region of interest" description="Disordered" evidence="1">
    <location>
        <begin position="1"/>
        <end position="112"/>
    </location>
</feature>
<dbReference type="Proteomes" id="UP001221757">
    <property type="component" value="Unassembled WGS sequence"/>
</dbReference>
<reference evidence="2" key="1">
    <citation type="submission" date="2023-03" db="EMBL/GenBank/DDBJ databases">
        <title>Massive genome expansion in bonnet fungi (Mycena s.s.) driven by repeated elements and novel gene families across ecological guilds.</title>
        <authorList>
            <consortium name="Lawrence Berkeley National Laboratory"/>
            <person name="Harder C.B."/>
            <person name="Miyauchi S."/>
            <person name="Viragh M."/>
            <person name="Kuo A."/>
            <person name="Thoen E."/>
            <person name="Andreopoulos B."/>
            <person name="Lu D."/>
            <person name="Skrede I."/>
            <person name="Drula E."/>
            <person name="Henrissat B."/>
            <person name="Morin E."/>
            <person name="Kohler A."/>
            <person name="Barry K."/>
            <person name="LaButti K."/>
            <person name="Morin E."/>
            <person name="Salamov A."/>
            <person name="Lipzen A."/>
            <person name="Mereny Z."/>
            <person name="Hegedus B."/>
            <person name="Baldrian P."/>
            <person name="Stursova M."/>
            <person name="Weitz H."/>
            <person name="Taylor A."/>
            <person name="Grigoriev I.V."/>
            <person name="Nagy L.G."/>
            <person name="Martin F."/>
            <person name="Kauserud H."/>
        </authorList>
    </citation>
    <scope>NUCLEOTIDE SEQUENCE</scope>
    <source>
        <strain evidence="2">CBHHK067</strain>
    </source>
</reference>
<feature type="compositionally biased region" description="Basic and acidic residues" evidence="1">
    <location>
        <begin position="42"/>
        <end position="54"/>
    </location>
</feature>
<accession>A0AAD7CLL1</accession>
<organism evidence="2 3">
    <name type="scientific">Mycena rosella</name>
    <name type="common">Pink bonnet</name>
    <name type="synonym">Agaricus rosellus</name>
    <dbReference type="NCBI Taxonomy" id="1033263"/>
    <lineage>
        <taxon>Eukaryota</taxon>
        <taxon>Fungi</taxon>
        <taxon>Dikarya</taxon>
        <taxon>Basidiomycota</taxon>
        <taxon>Agaricomycotina</taxon>
        <taxon>Agaricomycetes</taxon>
        <taxon>Agaricomycetidae</taxon>
        <taxon>Agaricales</taxon>
        <taxon>Marasmiineae</taxon>
        <taxon>Mycenaceae</taxon>
        <taxon>Mycena</taxon>
    </lineage>
</organism>
<sequence>MRTAMDLTAERTRSGRPRASSRETVARRRRNDPEATEAEETGSLREKTTEKRTSGAEPVSAVQPSLAWVHLIGSSRREGAAPTAGRGAGNGEREEKGDVVQRRAFQPQHQGVQVALRMQPIDERLMRGRSNKVELSS</sequence>
<evidence type="ECO:0000313" key="2">
    <source>
        <dbReference type="EMBL" id="KAJ7651883.1"/>
    </source>
</evidence>
<comment type="caution">
    <text evidence="2">The sequence shown here is derived from an EMBL/GenBank/DDBJ whole genome shotgun (WGS) entry which is preliminary data.</text>
</comment>
<protein>
    <submittedName>
        <fullName evidence="2">Uncharacterized protein</fullName>
    </submittedName>
</protein>
<feature type="compositionally biased region" description="Basic and acidic residues" evidence="1">
    <location>
        <begin position="91"/>
        <end position="101"/>
    </location>
</feature>
<gene>
    <name evidence="2" type="ORF">B0H17DRAFT_1147523</name>
</gene>
<dbReference type="EMBL" id="JARKIE010000354">
    <property type="protein sequence ID" value="KAJ7651883.1"/>
    <property type="molecule type" value="Genomic_DNA"/>
</dbReference>
<dbReference type="AlphaFoldDB" id="A0AAD7CLL1"/>